<dbReference type="EMBL" id="NCWV01000008">
    <property type="protein sequence ID" value="PAK88845.1"/>
    <property type="molecule type" value="Genomic_DNA"/>
</dbReference>
<dbReference type="RefSeq" id="WP_095348201.1">
    <property type="nucleotide sequence ID" value="NZ_CP184687.1"/>
</dbReference>
<dbReference type="GO" id="GO:0043190">
    <property type="term" value="C:ATP-binding cassette (ABC) transporter complex"/>
    <property type="evidence" value="ECO:0007669"/>
    <property type="project" value="InterPro"/>
</dbReference>
<organism evidence="7 8">
    <name type="scientific">Lactococcus lactis</name>
    <dbReference type="NCBI Taxonomy" id="1358"/>
    <lineage>
        <taxon>Bacteria</taxon>
        <taxon>Bacillati</taxon>
        <taxon>Bacillota</taxon>
        <taxon>Bacilli</taxon>
        <taxon>Lactobacillales</taxon>
        <taxon>Streptococcaceae</taxon>
        <taxon>Lactococcus</taxon>
    </lineage>
</organism>
<evidence type="ECO:0000256" key="3">
    <source>
        <dbReference type="ARBA" id="ARBA00022989"/>
    </source>
</evidence>
<evidence type="ECO:0000256" key="1">
    <source>
        <dbReference type="ARBA" id="ARBA00004141"/>
    </source>
</evidence>
<accession>A0AAQ0R4K2</accession>
<evidence type="ECO:0000313" key="8">
    <source>
        <dbReference type="Proteomes" id="UP000215635"/>
    </source>
</evidence>
<feature type="transmembrane region" description="Helical" evidence="5">
    <location>
        <begin position="161"/>
        <end position="181"/>
    </location>
</feature>
<dbReference type="GO" id="GO:0140359">
    <property type="term" value="F:ABC-type transporter activity"/>
    <property type="evidence" value="ECO:0007669"/>
    <property type="project" value="InterPro"/>
</dbReference>
<dbReference type="InterPro" id="IPR000412">
    <property type="entry name" value="ABC_2_transport"/>
</dbReference>
<sequence length="247" mass="28350">MKQFNLLMRIELESWRESWVWSVVMISFLPIITLSFLSFIIPSNSVTDVYAQNLVSGAMVFPIILMGINTYAINISLSRAKGEFKYYANLPIRKVIFLFTKLLSGFLMTLPSVFITSFYGQWLFKVKLSFNILAILILFLGIATCVSLGVLIGFLSKNHEVTNIVSQAFMMFISFLSPVMISQNQLPFPLKVVSWFLPTTYIADAFKKSLTNTYNQTLYKDLLILLIFFLVFVVLTNQFMNWKNGKE</sequence>
<feature type="transmembrane region" description="Helical" evidence="5">
    <location>
        <begin position="132"/>
        <end position="154"/>
    </location>
</feature>
<reference evidence="7 8" key="1">
    <citation type="submission" date="2017-04" db="EMBL/GenBank/DDBJ databases">
        <title>Kefir bacterial isolates.</title>
        <authorList>
            <person name="Kim Y."/>
            <person name="Blasche S."/>
            <person name="Patil K.R."/>
        </authorList>
    </citation>
    <scope>NUCLEOTIDE SEQUENCE [LARGE SCALE GENOMIC DNA]</scope>
    <source>
        <strain evidence="7 8">OG2</strain>
    </source>
</reference>
<proteinExistence type="predicted"/>
<dbReference type="Proteomes" id="UP000215635">
    <property type="component" value="Unassembled WGS sequence"/>
</dbReference>
<comment type="caution">
    <text evidence="7">The sequence shown here is derived from an EMBL/GenBank/DDBJ whole genome shotgun (WGS) entry which is preliminary data.</text>
</comment>
<feature type="domain" description="ABC transmembrane type-2" evidence="6">
    <location>
        <begin position="17"/>
        <end position="243"/>
    </location>
</feature>
<dbReference type="PIRSF" id="PIRSF006648">
    <property type="entry name" value="DrrB"/>
    <property type="match status" value="1"/>
</dbReference>
<protein>
    <recommendedName>
        <fullName evidence="6">ABC transmembrane type-2 domain-containing protein</fullName>
    </recommendedName>
</protein>
<feature type="transmembrane region" description="Helical" evidence="5">
    <location>
        <begin position="222"/>
        <end position="240"/>
    </location>
</feature>
<evidence type="ECO:0000256" key="5">
    <source>
        <dbReference type="SAM" id="Phobius"/>
    </source>
</evidence>
<keyword evidence="4 5" id="KW-0472">Membrane</keyword>
<feature type="transmembrane region" description="Helical" evidence="5">
    <location>
        <begin position="20"/>
        <end position="42"/>
    </location>
</feature>
<dbReference type="InterPro" id="IPR013525">
    <property type="entry name" value="ABC2_TM"/>
</dbReference>
<evidence type="ECO:0000259" key="6">
    <source>
        <dbReference type="PROSITE" id="PS51012"/>
    </source>
</evidence>
<feature type="transmembrane region" description="Helical" evidence="5">
    <location>
        <begin position="95"/>
        <end position="120"/>
    </location>
</feature>
<gene>
    <name evidence="7" type="ORF">B8W88_07645</name>
</gene>
<dbReference type="PANTHER" id="PTHR43229:SF2">
    <property type="entry name" value="NODULATION PROTEIN J"/>
    <property type="match status" value="1"/>
</dbReference>
<keyword evidence="3 5" id="KW-1133">Transmembrane helix</keyword>
<evidence type="ECO:0000256" key="2">
    <source>
        <dbReference type="ARBA" id="ARBA00022692"/>
    </source>
</evidence>
<dbReference type="PROSITE" id="PS51012">
    <property type="entry name" value="ABC_TM2"/>
    <property type="match status" value="1"/>
</dbReference>
<dbReference type="InterPro" id="IPR047817">
    <property type="entry name" value="ABC2_TM_bact-type"/>
</dbReference>
<feature type="transmembrane region" description="Helical" evidence="5">
    <location>
        <begin position="54"/>
        <end position="74"/>
    </location>
</feature>
<dbReference type="Pfam" id="PF12698">
    <property type="entry name" value="ABC2_membrane_3"/>
    <property type="match status" value="1"/>
</dbReference>
<evidence type="ECO:0000313" key="7">
    <source>
        <dbReference type="EMBL" id="PAK88845.1"/>
    </source>
</evidence>
<dbReference type="PANTHER" id="PTHR43229">
    <property type="entry name" value="NODULATION PROTEIN J"/>
    <property type="match status" value="1"/>
</dbReference>
<keyword evidence="2 5" id="KW-0812">Transmembrane</keyword>
<name>A0AAQ0R4K2_9LACT</name>
<dbReference type="InterPro" id="IPR051784">
    <property type="entry name" value="Nod_factor_ABC_transporter"/>
</dbReference>
<dbReference type="AlphaFoldDB" id="A0AAQ0R4K2"/>
<comment type="subcellular location">
    <subcellularLocation>
        <location evidence="1">Membrane</location>
        <topology evidence="1">Multi-pass membrane protein</topology>
    </subcellularLocation>
</comment>
<evidence type="ECO:0000256" key="4">
    <source>
        <dbReference type="ARBA" id="ARBA00023136"/>
    </source>
</evidence>